<keyword evidence="3" id="KW-1185">Reference proteome</keyword>
<comment type="caution">
    <text evidence="2">The sequence shown here is derived from an EMBL/GenBank/DDBJ whole genome shotgun (WGS) entry which is preliminary data.</text>
</comment>
<organism evidence="2 3">
    <name type="scientific">Pseudomonas quercus</name>
    <dbReference type="NCBI Taxonomy" id="2722792"/>
    <lineage>
        <taxon>Bacteria</taxon>
        <taxon>Pseudomonadati</taxon>
        <taxon>Pseudomonadota</taxon>
        <taxon>Gammaproteobacteria</taxon>
        <taxon>Pseudomonadales</taxon>
        <taxon>Pseudomonadaceae</taxon>
        <taxon>Pseudomonas</taxon>
    </lineage>
</organism>
<accession>A0ABX0Y7T5</accession>
<dbReference type="InterPro" id="IPR008136">
    <property type="entry name" value="CinA_C"/>
</dbReference>
<proteinExistence type="predicted"/>
<dbReference type="NCBIfam" id="TIGR00199">
    <property type="entry name" value="PncC_domain"/>
    <property type="match status" value="1"/>
</dbReference>
<name>A0ABX0Y7T5_9PSED</name>
<gene>
    <name evidence="2" type="ORF">HBH25_00510</name>
</gene>
<dbReference type="SUPFAM" id="SSF142433">
    <property type="entry name" value="CinA-like"/>
    <property type="match status" value="1"/>
</dbReference>
<dbReference type="RefSeq" id="WP_168080444.1">
    <property type="nucleotide sequence ID" value="NZ_JAAVJI010000001.1"/>
</dbReference>
<dbReference type="Proteomes" id="UP000746535">
    <property type="component" value="Unassembled WGS sequence"/>
</dbReference>
<dbReference type="EMBL" id="JAAVJI010000001">
    <property type="protein sequence ID" value="NJO99353.1"/>
    <property type="molecule type" value="Genomic_DNA"/>
</dbReference>
<evidence type="ECO:0000259" key="1">
    <source>
        <dbReference type="Pfam" id="PF02464"/>
    </source>
</evidence>
<dbReference type="Gene3D" id="3.90.950.20">
    <property type="entry name" value="CinA-like"/>
    <property type="match status" value="1"/>
</dbReference>
<evidence type="ECO:0000313" key="2">
    <source>
        <dbReference type="EMBL" id="NJO99353.1"/>
    </source>
</evidence>
<dbReference type="InterPro" id="IPR036653">
    <property type="entry name" value="CinA-like_C"/>
</dbReference>
<sequence>MDLPEAVVVDLEAMVAYLMANKLYLATAESCTAGLIAAALGSVPGGGKVMESGYVVYSPTAKQRLLGVSLATIDQFGLTSEEVAREMAKGALEDSEANVAVATTGVAGPDPMDDIAPGTVCFAWAFTVQGQTRLFSLTHRFKGDRQQVIRQATWHALGELKRFHQQVLSR</sequence>
<reference evidence="2 3" key="1">
    <citation type="submission" date="2020-03" db="EMBL/GenBank/DDBJ databases">
        <authorList>
            <person name="Wang L."/>
            <person name="He N."/>
            <person name="Li Y."/>
            <person name="Fang Y."/>
            <person name="Zhang F."/>
        </authorList>
    </citation>
    <scope>NUCLEOTIDE SEQUENCE [LARGE SCALE GENOMIC DNA]</scope>
    <source>
        <strain evidence="3">hsmgli-8</strain>
    </source>
</reference>
<dbReference type="Pfam" id="PF02464">
    <property type="entry name" value="CinA"/>
    <property type="match status" value="1"/>
</dbReference>
<protein>
    <submittedName>
        <fullName evidence="2">CinA family protein</fullName>
    </submittedName>
</protein>
<evidence type="ECO:0000313" key="3">
    <source>
        <dbReference type="Proteomes" id="UP000746535"/>
    </source>
</evidence>
<feature type="domain" description="CinA C-terminal" evidence="1">
    <location>
        <begin position="13"/>
        <end position="162"/>
    </location>
</feature>